<protein>
    <recommendedName>
        <fullName evidence="5">TNFR-Cys domain-containing protein</fullName>
    </recommendedName>
</protein>
<feature type="compositionally biased region" description="Pro residues" evidence="1">
    <location>
        <begin position="160"/>
        <end position="207"/>
    </location>
</feature>
<dbReference type="PRINTS" id="PR01217">
    <property type="entry name" value="PRICHEXTENSN"/>
</dbReference>
<evidence type="ECO:0000313" key="4">
    <source>
        <dbReference type="Proteomes" id="UP000013827"/>
    </source>
</evidence>
<dbReference type="RefSeq" id="XP_005794101.1">
    <property type="nucleotide sequence ID" value="XM_005794044.1"/>
</dbReference>
<accession>A0A0D3L0Y7</accession>
<evidence type="ECO:0008006" key="5">
    <source>
        <dbReference type="Google" id="ProtNLM"/>
    </source>
</evidence>
<reference evidence="3" key="2">
    <citation type="submission" date="2024-10" db="UniProtKB">
        <authorList>
            <consortium name="EnsemblProtists"/>
        </authorList>
    </citation>
    <scope>IDENTIFICATION</scope>
</reference>
<evidence type="ECO:0000256" key="1">
    <source>
        <dbReference type="SAM" id="MobiDB-lite"/>
    </source>
</evidence>
<dbReference type="STRING" id="2903.R1E2M1"/>
<evidence type="ECO:0000313" key="3">
    <source>
        <dbReference type="EnsemblProtists" id="EOD41672"/>
    </source>
</evidence>
<proteinExistence type="predicted"/>
<feature type="signal peptide" evidence="2">
    <location>
        <begin position="1"/>
        <end position="16"/>
    </location>
</feature>
<evidence type="ECO:0000256" key="2">
    <source>
        <dbReference type="SAM" id="SignalP"/>
    </source>
</evidence>
<feature type="region of interest" description="Disordered" evidence="1">
    <location>
        <begin position="160"/>
        <end position="212"/>
    </location>
</feature>
<name>A0A0D3L0Y7_EMIH1</name>
<feature type="region of interest" description="Disordered" evidence="1">
    <location>
        <begin position="296"/>
        <end position="367"/>
    </location>
</feature>
<dbReference type="HOGENOM" id="CLU_755292_0_0_1"/>
<reference evidence="4" key="1">
    <citation type="journal article" date="2013" name="Nature">
        <title>Pan genome of the phytoplankton Emiliania underpins its global distribution.</title>
        <authorList>
            <person name="Read B.A."/>
            <person name="Kegel J."/>
            <person name="Klute M.J."/>
            <person name="Kuo A."/>
            <person name="Lefebvre S.C."/>
            <person name="Maumus F."/>
            <person name="Mayer C."/>
            <person name="Miller J."/>
            <person name="Monier A."/>
            <person name="Salamov A."/>
            <person name="Young J."/>
            <person name="Aguilar M."/>
            <person name="Claverie J.M."/>
            <person name="Frickenhaus S."/>
            <person name="Gonzalez K."/>
            <person name="Herman E.K."/>
            <person name="Lin Y.C."/>
            <person name="Napier J."/>
            <person name="Ogata H."/>
            <person name="Sarno A.F."/>
            <person name="Shmutz J."/>
            <person name="Schroeder D."/>
            <person name="de Vargas C."/>
            <person name="Verret F."/>
            <person name="von Dassow P."/>
            <person name="Valentin K."/>
            <person name="Van de Peer Y."/>
            <person name="Wheeler G."/>
            <person name="Dacks J.B."/>
            <person name="Delwiche C.F."/>
            <person name="Dyhrman S.T."/>
            <person name="Glockner G."/>
            <person name="John U."/>
            <person name="Richards T."/>
            <person name="Worden A.Z."/>
            <person name="Zhang X."/>
            <person name="Grigoriev I.V."/>
            <person name="Allen A.E."/>
            <person name="Bidle K."/>
            <person name="Borodovsky M."/>
            <person name="Bowler C."/>
            <person name="Brownlee C."/>
            <person name="Cock J.M."/>
            <person name="Elias M."/>
            <person name="Gladyshev V.N."/>
            <person name="Groth M."/>
            <person name="Guda C."/>
            <person name="Hadaegh A."/>
            <person name="Iglesias-Rodriguez M.D."/>
            <person name="Jenkins J."/>
            <person name="Jones B.M."/>
            <person name="Lawson T."/>
            <person name="Leese F."/>
            <person name="Lindquist E."/>
            <person name="Lobanov A."/>
            <person name="Lomsadze A."/>
            <person name="Malik S.B."/>
            <person name="Marsh M.E."/>
            <person name="Mackinder L."/>
            <person name="Mock T."/>
            <person name="Mueller-Roeber B."/>
            <person name="Pagarete A."/>
            <person name="Parker M."/>
            <person name="Probert I."/>
            <person name="Quesneville H."/>
            <person name="Raines C."/>
            <person name="Rensing S.A."/>
            <person name="Riano-Pachon D.M."/>
            <person name="Richier S."/>
            <person name="Rokitta S."/>
            <person name="Shiraiwa Y."/>
            <person name="Soanes D.M."/>
            <person name="van der Giezen M."/>
            <person name="Wahlund T.M."/>
            <person name="Williams B."/>
            <person name="Wilson W."/>
            <person name="Wolfe G."/>
            <person name="Wurch L.L."/>
        </authorList>
    </citation>
    <scope>NUCLEOTIDE SEQUENCE</scope>
</reference>
<organism evidence="3 4">
    <name type="scientific">Emiliania huxleyi (strain CCMP1516)</name>
    <dbReference type="NCBI Taxonomy" id="280463"/>
    <lineage>
        <taxon>Eukaryota</taxon>
        <taxon>Haptista</taxon>
        <taxon>Haptophyta</taxon>
        <taxon>Prymnesiophyceae</taxon>
        <taxon>Isochrysidales</taxon>
        <taxon>Noelaerhabdaceae</taxon>
        <taxon>Emiliania</taxon>
    </lineage>
</organism>
<dbReference type="KEGG" id="ehx:EMIHUDRAFT_94911"/>
<sequence>MSVPFLVLLCSGLVAAKPQPFVPAGCQHWCGTRAPLRSDCNKGECAGCAACTVMDAPTCTSDIPGDFGNARCLTWCAVQWGVSSPDCSRCACRGCERCAGWSAAADAGPPACTPKIKGDSDTPQCKSNCAAWRAYEDCQLCRCSTCKFCPPPPPPTPWLPPGPSPPPSPSPPPEPPPPPPPPRPPPSPGPSTPPPPPLPPPQMPPPGALSLCDWPRVQRHYDHAGRREGRNAECLSQASPQPLAATAAALPPPPPQLWRPPAPPTMLAGVAWTDAAAVLAMVAMACWIVALRCPPSAPPRSSVYSDDESSSGSSDGEEEDDQAEGPHRRVAADGVLAAAKEPPAGRTASAFDSPAFNYTMDAEDDIT</sequence>
<keyword evidence="2" id="KW-0732">Signal</keyword>
<feature type="compositionally biased region" description="Acidic residues" evidence="1">
    <location>
        <begin position="305"/>
        <end position="323"/>
    </location>
</feature>
<dbReference type="Proteomes" id="UP000013827">
    <property type="component" value="Unassembled WGS sequence"/>
</dbReference>
<dbReference type="EnsemblProtists" id="EOD41672">
    <property type="protein sequence ID" value="EOD41672"/>
    <property type="gene ID" value="EMIHUDRAFT_94911"/>
</dbReference>
<feature type="chain" id="PRO_5044291993" description="TNFR-Cys domain-containing protein" evidence="2">
    <location>
        <begin position="17"/>
        <end position="367"/>
    </location>
</feature>
<dbReference type="GeneID" id="17286942"/>
<dbReference type="AlphaFoldDB" id="A0A0D3L0Y7"/>
<keyword evidence="4" id="KW-1185">Reference proteome</keyword>
<dbReference type="PaxDb" id="2903-EOD41672"/>